<dbReference type="RefSeq" id="WP_195511322.1">
    <property type="nucleotide sequence ID" value="NZ_JADNGG010000009.1"/>
</dbReference>
<dbReference type="SUPFAM" id="SSF51735">
    <property type="entry name" value="NAD(P)-binding Rossmann-fold domains"/>
    <property type="match status" value="1"/>
</dbReference>
<gene>
    <name evidence="1" type="ORF">RO785_19010</name>
</gene>
<reference evidence="1" key="1">
    <citation type="submission" date="2023-08" db="EMBL/GenBank/DDBJ databases">
        <title>Reintroducing virulent viruses to syntetic microbiomes.</title>
        <authorList>
            <person name="Wilde J."/>
            <person name="Boyes R."/>
            <person name="Robinson A.V."/>
            <person name="Daisley B.A."/>
            <person name="Allen-Vercoe E."/>
        </authorList>
    </citation>
    <scope>NUCLEOTIDE SEQUENCE</scope>
    <source>
        <strain evidence="1">225I_12FAA</strain>
    </source>
</reference>
<dbReference type="InterPro" id="IPR036291">
    <property type="entry name" value="NAD(P)-bd_dom_sf"/>
</dbReference>
<evidence type="ECO:0000313" key="2">
    <source>
        <dbReference type="Proteomes" id="UP001266995"/>
    </source>
</evidence>
<name>A0AAW8VLG1_9BACE</name>
<organism evidence="1 2">
    <name type="scientific">Bacteroides cellulosilyticus</name>
    <dbReference type="NCBI Taxonomy" id="246787"/>
    <lineage>
        <taxon>Bacteria</taxon>
        <taxon>Pseudomonadati</taxon>
        <taxon>Bacteroidota</taxon>
        <taxon>Bacteroidia</taxon>
        <taxon>Bacteroidales</taxon>
        <taxon>Bacteroidaceae</taxon>
        <taxon>Bacteroides</taxon>
    </lineage>
</organism>
<proteinExistence type="predicted"/>
<evidence type="ECO:0000313" key="1">
    <source>
        <dbReference type="EMBL" id="MDT4513064.1"/>
    </source>
</evidence>
<protein>
    <recommendedName>
        <fullName evidence="3">SDR family NAD(P)-dependent oxidoreductase</fullName>
    </recommendedName>
</protein>
<dbReference type="EMBL" id="JAVSNH010000001">
    <property type="protein sequence ID" value="MDT4513064.1"/>
    <property type="molecule type" value="Genomic_DNA"/>
</dbReference>
<sequence length="87" mass="9610">MIERIKLYLLRAIRIVIKGELKVFVRVDSVLHGKLLLGKNIIVTGASSGIGYEIVKKCLLKSGNVLCVACTEGKLTAGFLRYQIYSL</sequence>
<dbReference type="Proteomes" id="UP001266995">
    <property type="component" value="Unassembled WGS sequence"/>
</dbReference>
<evidence type="ECO:0008006" key="3">
    <source>
        <dbReference type="Google" id="ProtNLM"/>
    </source>
</evidence>
<dbReference type="AlphaFoldDB" id="A0AAW8VLG1"/>
<comment type="caution">
    <text evidence="1">The sequence shown here is derived from an EMBL/GenBank/DDBJ whole genome shotgun (WGS) entry which is preliminary data.</text>
</comment>
<accession>A0AAW8VLG1</accession>
<dbReference type="Gene3D" id="3.40.50.720">
    <property type="entry name" value="NAD(P)-binding Rossmann-like Domain"/>
    <property type="match status" value="1"/>
</dbReference>